<proteinExistence type="predicted"/>
<feature type="region of interest" description="Disordered" evidence="1">
    <location>
        <begin position="33"/>
        <end position="57"/>
    </location>
</feature>
<evidence type="ECO:0000313" key="4">
    <source>
        <dbReference type="Proteomes" id="UP000828390"/>
    </source>
</evidence>
<accession>A0A9D4C9J6</accession>
<feature type="chain" id="PRO_5039131130" evidence="2">
    <location>
        <begin position="26"/>
        <end position="215"/>
    </location>
</feature>
<sequence length="215" mass="25039">MFARILNSALAFTLLIFCEICLNLGQELVGNEGQSLTSTETTRTPVESSEDSHEWNEDLESRLERSRAARLNHLRQHVLDSLGWTSVPNITAEEKRRLLSGMGYQTPVFVTRQKFCYYPVCDLPTIYLPDYVNRSIWFDTGSRHIRYFFDIPSSSDDPNLVITSAVIRLHLKRREDCPCAYDADHSTSRLHIKIYQYRKPIRSHARCKLYFQFLV</sequence>
<reference evidence="3" key="1">
    <citation type="journal article" date="2019" name="bioRxiv">
        <title>The Genome of the Zebra Mussel, Dreissena polymorpha: A Resource for Invasive Species Research.</title>
        <authorList>
            <person name="McCartney M.A."/>
            <person name="Auch B."/>
            <person name="Kono T."/>
            <person name="Mallez S."/>
            <person name="Zhang Y."/>
            <person name="Obille A."/>
            <person name="Becker A."/>
            <person name="Abrahante J.E."/>
            <person name="Garbe J."/>
            <person name="Badalamenti J.P."/>
            <person name="Herman A."/>
            <person name="Mangelson H."/>
            <person name="Liachko I."/>
            <person name="Sullivan S."/>
            <person name="Sone E.D."/>
            <person name="Koren S."/>
            <person name="Silverstein K.A.T."/>
            <person name="Beckman K.B."/>
            <person name="Gohl D.M."/>
        </authorList>
    </citation>
    <scope>NUCLEOTIDE SEQUENCE</scope>
    <source>
        <strain evidence="3">Duluth1</strain>
        <tissue evidence="3">Whole animal</tissue>
    </source>
</reference>
<feature type="compositionally biased region" description="Polar residues" evidence="1">
    <location>
        <begin position="33"/>
        <end position="47"/>
    </location>
</feature>
<feature type="signal peptide" evidence="2">
    <location>
        <begin position="1"/>
        <end position="25"/>
    </location>
</feature>
<keyword evidence="4" id="KW-1185">Reference proteome</keyword>
<gene>
    <name evidence="3" type="ORF">DPMN_062327</name>
</gene>
<evidence type="ECO:0000256" key="1">
    <source>
        <dbReference type="SAM" id="MobiDB-lite"/>
    </source>
</evidence>
<evidence type="ECO:0000256" key="2">
    <source>
        <dbReference type="SAM" id="SignalP"/>
    </source>
</evidence>
<name>A0A9D4C9J6_DREPO</name>
<dbReference type="Proteomes" id="UP000828390">
    <property type="component" value="Unassembled WGS sequence"/>
</dbReference>
<keyword evidence="2" id="KW-0732">Signal</keyword>
<protein>
    <submittedName>
        <fullName evidence="3">Uncharacterized protein</fullName>
    </submittedName>
</protein>
<dbReference type="AlphaFoldDB" id="A0A9D4C9J6"/>
<dbReference type="OrthoDB" id="6092228at2759"/>
<reference evidence="3" key="2">
    <citation type="submission" date="2020-11" db="EMBL/GenBank/DDBJ databases">
        <authorList>
            <person name="McCartney M.A."/>
            <person name="Auch B."/>
            <person name="Kono T."/>
            <person name="Mallez S."/>
            <person name="Becker A."/>
            <person name="Gohl D.M."/>
            <person name="Silverstein K.A.T."/>
            <person name="Koren S."/>
            <person name="Bechman K.B."/>
            <person name="Herman A."/>
            <person name="Abrahante J.E."/>
            <person name="Garbe J."/>
        </authorList>
    </citation>
    <scope>NUCLEOTIDE SEQUENCE</scope>
    <source>
        <strain evidence="3">Duluth1</strain>
        <tissue evidence="3">Whole animal</tissue>
    </source>
</reference>
<organism evidence="3 4">
    <name type="scientific">Dreissena polymorpha</name>
    <name type="common">Zebra mussel</name>
    <name type="synonym">Mytilus polymorpha</name>
    <dbReference type="NCBI Taxonomy" id="45954"/>
    <lineage>
        <taxon>Eukaryota</taxon>
        <taxon>Metazoa</taxon>
        <taxon>Spiralia</taxon>
        <taxon>Lophotrochozoa</taxon>
        <taxon>Mollusca</taxon>
        <taxon>Bivalvia</taxon>
        <taxon>Autobranchia</taxon>
        <taxon>Heteroconchia</taxon>
        <taxon>Euheterodonta</taxon>
        <taxon>Imparidentia</taxon>
        <taxon>Neoheterodontei</taxon>
        <taxon>Myida</taxon>
        <taxon>Dreissenoidea</taxon>
        <taxon>Dreissenidae</taxon>
        <taxon>Dreissena</taxon>
    </lineage>
</organism>
<comment type="caution">
    <text evidence="3">The sequence shown here is derived from an EMBL/GenBank/DDBJ whole genome shotgun (WGS) entry which is preliminary data.</text>
</comment>
<dbReference type="EMBL" id="JAIWYP010000013">
    <property type="protein sequence ID" value="KAH3719490.1"/>
    <property type="molecule type" value="Genomic_DNA"/>
</dbReference>
<evidence type="ECO:0000313" key="3">
    <source>
        <dbReference type="EMBL" id="KAH3719490.1"/>
    </source>
</evidence>